<feature type="domain" description="Major facilitator superfamily (MFS) profile" evidence="8">
    <location>
        <begin position="220"/>
        <end position="431"/>
    </location>
</feature>
<keyword evidence="10" id="KW-1185">Reference proteome</keyword>
<dbReference type="STRING" id="644548.SCNU_14521"/>
<dbReference type="PROSITE" id="PS50850">
    <property type="entry name" value="MFS"/>
    <property type="match status" value="1"/>
</dbReference>
<keyword evidence="6 7" id="KW-0472">Membrane</keyword>
<feature type="transmembrane region" description="Helical" evidence="7">
    <location>
        <begin position="145"/>
        <end position="168"/>
    </location>
</feature>
<accession>F1YLW0</accession>
<feature type="transmembrane region" description="Helical" evidence="7">
    <location>
        <begin position="326"/>
        <end position="347"/>
    </location>
</feature>
<keyword evidence="5 7" id="KW-1133">Transmembrane helix</keyword>
<dbReference type="EMBL" id="AEUD01000013">
    <property type="protein sequence ID" value="EGD54211.1"/>
    <property type="molecule type" value="Genomic_DNA"/>
</dbReference>
<dbReference type="eggNOG" id="COG2814">
    <property type="taxonomic scope" value="Bacteria"/>
</dbReference>
<dbReference type="Proteomes" id="UP000035065">
    <property type="component" value="Unassembled WGS sequence"/>
</dbReference>
<dbReference type="Gene3D" id="1.20.1250.20">
    <property type="entry name" value="MFS general substrate transporter like domains"/>
    <property type="match status" value="1"/>
</dbReference>
<dbReference type="AlphaFoldDB" id="F1YLW0"/>
<name>F1YLW0_9ACTN</name>
<gene>
    <name evidence="9" type="ORF">SCNU_14521</name>
</gene>
<evidence type="ECO:0000256" key="7">
    <source>
        <dbReference type="SAM" id="Phobius"/>
    </source>
</evidence>
<keyword evidence="2" id="KW-0813">Transport</keyword>
<keyword evidence="3" id="KW-1003">Cell membrane</keyword>
<dbReference type="InterPro" id="IPR020846">
    <property type="entry name" value="MFS_dom"/>
</dbReference>
<sequence>MARGILADTRPLQNVYFRRLWTANIVTVIGAQLTIVAVPAQLYAITGSSAYVGLSGVFGLVPLVVFGLWGGALADTFDRRRILTITTVGLIVTSAAFWAQSASGIDNVWLLLGIFACQQAFFAVNQPTRTAVLPRILPLERLPAANSLNMTVMQAGAIAGPLVGGALIPVLGFSTLYFVDAICLFATLWAVISLPPLPPEHSGGEHDRPTAGFRSVVDGLVYLKGHPVLLMSFVIDLIAMIFGMPRALFPQIAHESFGGPADGGVAFALLFIAIPLGAVVGGVLSGWVSRVQRQGRAVVLCVLIWGVSIAVAGGVLVFAHGTMLPVLPIVVLALMVGGAADMASAAFRQTMLQSAASDDVRGRLQGVFIVVVAGGPRIADVTHGAAAAVAGTAATFAGGGVLVVIFTVIATLAVPVFWRYRVTIGERERPA</sequence>
<evidence type="ECO:0000313" key="10">
    <source>
        <dbReference type="Proteomes" id="UP000035065"/>
    </source>
</evidence>
<dbReference type="InterPro" id="IPR036259">
    <property type="entry name" value="MFS_trans_sf"/>
</dbReference>
<feature type="transmembrane region" description="Helical" evidence="7">
    <location>
        <begin position="367"/>
        <end position="390"/>
    </location>
</feature>
<feature type="transmembrane region" description="Helical" evidence="7">
    <location>
        <begin position="396"/>
        <end position="418"/>
    </location>
</feature>
<comment type="subcellular location">
    <subcellularLocation>
        <location evidence="1">Cell inner membrane</location>
        <topology evidence="1">Multi-pass membrane protein</topology>
    </subcellularLocation>
</comment>
<feature type="transmembrane region" description="Helical" evidence="7">
    <location>
        <begin position="82"/>
        <end position="101"/>
    </location>
</feature>
<evidence type="ECO:0000256" key="1">
    <source>
        <dbReference type="ARBA" id="ARBA00004429"/>
    </source>
</evidence>
<organism evidence="9 10">
    <name type="scientific">Gordonia neofelifaecis NRRL B-59395</name>
    <dbReference type="NCBI Taxonomy" id="644548"/>
    <lineage>
        <taxon>Bacteria</taxon>
        <taxon>Bacillati</taxon>
        <taxon>Actinomycetota</taxon>
        <taxon>Actinomycetes</taxon>
        <taxon>Mycobacteriales</taxon>
        <taxon>Gordoniaceae</taxon>
        <taxon>Gordonia</taxon>
    </lineage>
</organism>
<evidence type="ECO:0000256" key="6">
    <source>
        <dbReference type="ARBA" id="ARBA00023136"/>
    </source>
</evidence>
<keyword evidence="4 7" id="KW-0812">Transmembrane</keyword>
<feature type="transmembrane region" description="Helical" evidence="7">
    <location>
        <begin position="50"/>
        <end position="70"/>
    </location>
</feature>
<dbReference type="SUPFAM" id="SSF103473">
    <property type="entry name" value="MFS general substrate transporter"/>
    <property type="match status" value="1"/>
</dbReference>
<protein>
    <submittedName>
        <fullName evidence="9">Major facilitator superfamily protein</fullName>
    </submittedName>
</protein>
<feature type="transmembrane region" description="Helical" evidence="7">
    <location>
        <begin position="228"/>
        <end position="245"/>
    </location>
</feature>
<dbReference type="InterPro" id="IPR010290">
    <property type="entry name" value="TM_effector"/>
</dbReference>
<evidence type="ECO:0000256" key="3">
    <source>
        <dbReference type="ARBA" id="ARBA00022475"/>
    </source>
</evidence>
<dbReference type="PANTHER" id="PTHR23513:SF9">
    <property type="entry name" value="ENTEROBACTIN EXPORTER ENTS"/>
    <property type="match status" value="1"/>
</dbReference>
<comment type="caution">
    <text evidence="9">The sequence shown here is derived from an EMBL/GenBank/DDBJ whole genome shotgun (WGS) entry which is preliminary data.</text>
</comment>
<dbReference type="GO" id="GO:0022857">
    <property type="term" value="F:transmembrane transporter activity"/>
    <property type="evidence" value="ECO:0007669"/>
    <property type="project" value="InterPro"/>
</dbReference>
<dbReference type="GO" id="GO:0005886">
    <property type="term" value="C:plasma membrane"/>
    <property type="evidence" value="ECO:0007669"/>
    <property type="project" value="UniProtKB-SubCell"/>
</dbReference>
<dbReference type="RefSeq" id="WP_009680102.1">
    <property type="nucleotide sequence ID" value="NZ_AEUD01000013.1"/>
</dbReference>
<evidence type="ECO:0000256" key="4">
    <source>
        <dbReference type="ARBA" id="ARBA00022692"/>
    </source>
</evidence>
<feature type="transmembrane region" description="Helical" evidence="7">
    <location>
        <begin position="21"/>
        <end position="44"/>
    </location>
</feature>
<dbReference type="PANTHER" id="PTHR23513">
    <property type="entry name" value="INTEGRAL MEMBRANE EFFLUX PROTEIN-RELATED"/>
    <property type="match status" value="1"/>
</dbReference>
<evidence type="ECO:0000256" key="5">
    <source>
        <dbReference type="ARBA" id="ARBA00022989"/>
    </source>
</evidence>
<feature type="transmembrane region" description="Helical" evidence="7">
    <location>
        <begin position="297"/>
        <end position="320"/>
    </location>
</feature>
<evidence type="ECO:0000259" key="8">
    <source>
        <dbReference type="PROSITE" id="PS50850"/>
    </source>
</evidence>
<feature type="transmembrane region" description="Helical" evidence="7">
    <location>
        <begin position="265"/>
        <end position="285"/>
    </location>
</feature>
<proteinExistence type="predicted"/>
<reference evidence="9 10" key="1">
    <citation type="journal article" date="2011" name="J. Bacteriol.">
        <title>Draft Genome Sequence of Gordonia neofelifaecis NRRL B-59395, a Cholesterol-Degrading Actinomycete.</title>
        <authorList>
            <person name="Ge F."/>
            <person name="Li W."/>
            <person name="Chen G."/>
            <person name="Liu Y."/>
            <person name="Zhang G."/>
            <person name="Yong B."/>
            <person name="Wang Q."/>
            <person name="Wang N."/>
            <person name="Huang Z."/>
            <person name="Li W."/>
            <person name="Wang J."/>
            <person name="Wu C."/>
            <person name="Xie Q."/>
            <person name="Liu G."/>
        </authorList>
    </citation>
    <scope>NUCLEOTIDE SEQUENCE [LARGE SCALE GENOMIC DNA]</scope>
    <source>
        <strain evidence="9 10">NRRL B-59395</strain>
    </source>
</reference>
<evidence type="ECO:0000256" key="2">
    <source>
        <dbReference type="ARBA" id="ARBA00022448"/>
    </source>
</evidence>
<dbReference type="OrthoDB" id="5494559at2"/>
<dbReference type="Pfam" id="PF05977">
    <property type="entry name" value="MFS_3"/>
    <property type="match status" value="1"/>
</dbReference>
<dbReference type="CDD" id="cd06173">
    <property type="entry name" value="MFS_MefA_like"/>
    <property type="match status" value="1"/>
</dbReference>
<evidence type="ECO:0000313" key="9">
    <source>
        <dbReference type="EMBL" id="EGD54211.1"/>
    </source>
</evidence>